<name>A0ACC4D8V2_PURLI</name>
<dbReference type="EMBL" id="JBGNUJ010000012">
    <property type="protein sequence ID" value="KAL3952795.1"/>
    <property type="molecule type" value="Genomic_DNA"/>
</dbReference>
<evidence type="ECO:0000313" key="1">
    <source>
        <dbReference type="EMBL" id="KAL3952795.1"/>
    </source>
</evidence>
<accession>A0ACC4D8V2</accession>
<organism evidence="1 2">
    <name type="scientific">Purpureocillium lilacinum</name>
    <name type="common">Paecilomyces lilacinus</name>
    <dbReference type="NCBI Taxonomy" id="33203"/>
    <lineage>
        <taxon>Eukaryota</taxon>
        <taxon>Fungi</taxon>
        <taxon>Dikarya</taxon>
        <taxon>Ascomycota</taxon>
        <taxon>Pezizomycotina</taxon>
        <taxon>Sordariomycetes</taxon>
        <taxon>Hypocreomycetidae</taxon>
        <taxon>Hypocreales</taxon>
        <taxon>Ophiocordycipitaceae</taxon>
        <taxon>Purpureocillium</taxon>
    </lineage>
</organism>
<dbReference type="Proteomes" id="UP001638806">
    <property type="component" value="Unassembled WGS sequence"/>
</dbReference>
<reference evidence="1" key="1">
    <citation type="submission" date="2024-12" db="EMBL/GenBank/DDBJ databases">
        <title>Comparative genomics and development of molecular markers within Purpureocillium lilacinum and among Purpureocillium species.</title>
        <authorList>
            <person name="Yeh Z.-Y."/>
            <person name="Ni N.-T."/>
            <person name="Lo P.-H."/>
            <person name="Mushyakhwo K."/>
            <person name="Lin C.-F."/>
            <person name="Nai Y.-S."/>
        </authorList>
    </citation>
    <scope>NUCLEOTIDE SEQUENCE</scope>
    <source>
        <strain evidence="1">NCHU-NPUST-175</strain>
    </source>
</reference>
<gene>
    <name evidence="1" type="ORF">ACCO45_012738</name>
</gene>
<sequence length="93" mass="10562">MMVDDGVSLDQPPDVYESSEPSDISGSQLGSLQLISAKIFQLTEWMCKILVSQPTAADDEVVLIYHWCLDWYESFFAMLKTDESNSPFVFFVQ</sequence>
<comment type="caution">
    <text evidence="1">The sequence shown here is derived from an EMBL/GenBank/DDBJ whole genome shotgun (WGS) entry which is preliminary data.</text>
</comment>
<protein>
    <submittedName>
        <fullName evidence="1">Uncharacterized protein</fullName>
    </submittedName>
</protein>
<keyword evidence="2" id="KW-1185">Reference proteome</keyword>
<proteinExistence type="predicted"/>
<evidence type="ECO:0000313" key="2">
    <source>
        <dbReference type="Proteomes" id="UP001638806"/>
    </source>
</evidence>